<evidence type="ECO:0000313" key="8">
    <source>
        <dbReference type="Proteomes" id="UP000242705"/>
    </source>
</evidence>
<dbReference type="PANTHER" id="PTHR43376:SF1">
    <property type="entry name" value="OLIGOPEPTIDE TRANSPORT SYSTEM PERMEASE PROTEIN"/>
    <property type="match status" value="1"/>
</dbReference>
<evidence type="ECO:0000256" key="4">
    <source>
        <dbReference type="ARBA" id="ARBA00023136"/>
    </source>
</evidence>
<evidence type="ECO:0000313" key="7">
    <source>
        <dbReference type="EMBL" id="PSR27042.1"/>
    </source>
</evidence>
<evidence type="ECO:0000256" key="1">
    <source>
        <dbReference type="ARBA" id="ARBA00004141"/>
    </source>
</evidence>
<dbReference type="PROSITE" id="PS50928">
    <property type="entry name" value="ABC_TM1"/>
    <property type="match status" value="1"/>
</dbReference>
<evidence type="ECO:0000256" key="3">
    <source>
        <dbReference type="ARBA" id="ARBA00022989"/>
    </source>
</evidence>
<sequence>MQIWIRLVKRILAGIIMVLAVASFTFFLVRLMPGNPVEAKYNELILRGMTPVQAMDQVRVMYGFIPHQPLWQQYVLYLNQIIHLNLGRSISYEGIPVLHIILGAAPWTIILVLTGLIASFIVGVLAGVIAAIKRSSPVGNALSLSGSILHGIPQFVMGLFLAYVFTTLWAILPFGAPYNAALTPGFNWPFISSLVRHAILPVATYALSSYGGWLLTMKSSVITVLGDDFILASEVRGLKMSTQVKYIAHNAILPLFTVFALSIGFMFGGSLFIEDIFDYPGLGNLLLHAINARDYPLMSGAFLLITVAVIISNIFADFLYSVVDPRIRR</sequence>
<feature type="transmembrane region" description="Helical" evidence="5">
    <location>
        <begin position="152"/>
        <end position="174"/>
    </location>
</feature>
<dbReference type="InterPro" id="IPR035906">
    <property type="entry name" value="MetI-like_sf"/>
</dbReference>
<protein>
    <submittedName>
        <fullName evidence="7">Peptide ABC transporter permease</fullName>
    </submittedName>
</protein>
<gene>
    <name evidence="7" type="ORF">C7B47_09025</name>
</gene>
<dbReference type="PANTHER" id="PTHR43376">
    <property type="entry name" value="OLIGOPEPTIDE TRANSPORT SYSTEM PERMEASE PROTEIN"/>
    <property type="match status" value="1"/>
</dbReference>
<dbReference type="Proteomes" id="UP000242705">
    <property type="component" value="Unassembled WGS sequence"/>
</dbReference>
<dbReference type="InterPro" id="IPR000515">
    <property type="entry name" value="MetI-like"/>
</dbReference>
<feature type="transmembrane region" description="Helical" evidence="5">
    <location>
        <begin position="107"/>
        <end position="132"/>
    </location>
</feature>
<feature type="transmembrane region" description="Helical" evidence="5">
    <location>
        <begin position="246"/>
        <end position="273"/>
    </location>
</feature>
<feature type="transmembrane region" description="Helical" evidence="5">
    <location>
        <begin position="194"/>
        <end position="215"/>
    </location>
</feature>
<dbReference type="SUPFAM" id="SSF161098">
    <property type="entry name" value="MetI-like"/>
    <property type="match status" value="1"/>
</dbReference>
<evidence type="ECO:0000256" key="2">
    <source>
        <dbReference type="ARBA" id="ARBA00022692"/>
    </source>
</evidence>
<keyword evidence="5" id="KW-0813">Transport</keyword>
<keyword evidence="2 5" id="KW-0812">Transmembrane</keyword>
<reference evidence="7 8" key="1">
    <citation type="journal article" date="2014" name="BMC Genomics">
        <title>Comparison of environmental and isolate Sulfobacillus genomes reveals diverse carbon, sulfur, nitrogen, and hydrogen metabolisms.</title>
        <authorList>
            <person name="Justice N.B."/>
            <person name="Norman A."/>
            <person name="Brown C.T."/>
            <person name="Singh A."/>
            <person name="Thomas B.C."/>
            <person name="Banfield J.F."/>
        </authorList>
    </citation>
    <scope>NUCLEOTIDE SEQUENCE [LARGE SCALE GENOMIC DNA]</scope>
    <source>
        <strain evidence="7">AMDSBA5</strain>
    </source>
</reference>
<dbReference type="Pfam" id="PF00528">
    <property type="entry name" value="BPD_transp_1"/>
    <property type="match status" value="1"/>
</dbReference>
<feature type="transmembrane region" description="Helical" evidence="5">
    <location>
        <begin position="301"/>
        <end position="323"/>
    </location>
</feature>
<organism evidence="7 8">
    <name type="scientific">Sulfobacillus thermosulfidooxidans</name>
    <dbReference type="NCBI Taxonomy" id="28034"/>
    <lineage>
        <taxon>Bacteria</taxon>
        <taxon>Bacillati</taxon>
        <taxon>Bacillota</taxon>
        <taxon>Clostridia</taxon>
        <taxon>Eubacteriales</taxon>
        <taxon>Clostridiales Family XVII. Incertae Sedis</taxon>
        <taxon>Sulfobacillus</taxon>
    </lineage>
</organism>
<dbReference type="GO" id="GO:0005886">
    <property type="term" value="C:plasma membrane"/>
    <property type="evidence" value="ECO:0007669"/>
    <property type="project" value="UniProtKB-SubCell"/>
</dbReference>
<evidence type="ECO:0000256" key="5">
    <source>
        <dbReference type="RuleBase" id="RU363032"/>
    </source>
</evidence>
<dbReference type="EMBL" id="PXYX01000016">
    <property type="protein sequence ID" value="PSR27042.1"/>
    <property type="molecule type" value="Genomic_DNA"/>
</dbReference>
<comment type="subcellular location">
    <subcellularLocation>
        <location evidence="5">Cell membrane</location>
        <topology evidence="5">Multi-pass membrane protein</topology>
    </subcellularLocation>
    <subcellularLocation>
        <location evidence="1">Membrane</location>
        <topology evidence="1">Multi-pass membrane protein</topology>
    </subcellularLocation>
</comment>
<keyword evidence="3 5" id="KW-1133">Transmembrane helix</keyword>
<name>A0A2T2WXU1_SULTH</name>
<comment type="similarity">
    <text evidence="5">Belongs to the binding-protein-dependent transport system permease family.</text>
</comment>
<feature type="domain" description="ABC transmembrane type-1" evidence="6">
    <location>
        <begin position="105"/>
        <end position="316"/>
    </location>
</feature>
<accession>A0A2T2WXU1</accession>
<comment type="caution">
    <text evidence="7">The sequence shown here is derived from an EMBL/GenBank/DDBJ whole genome shotgun (WGS) entry which is preliminary data.</text>
</comment>
<keyword evidence="4 5" id="KW-0472">Membrane</keyword>
<dbReference type="GO" id="GO:0055085">
    <property type="term" value="P:transmembrane transport"/>
    <property type="evidence" value="ECO:0007669"/>
    <property type="project" value="InterPro"/>
</dbReference>
<proteinExistence type="inferred from homology"/>
<evidence type="ECO:0000259" key="6">
    <source>
        <dbReference type="PROSITE" id="PS50928"/>
    </source>
</evidence>
<dbReference type="AlphaFoldDB" id="A0A2T2WXU1"/>
<feature type="transmembrane region" description="Helical" evidence="5">
    <location>
        <begin position="12"/>
        <end position="32"/>
    </location>
</feature>